<sequence>MADSDESLQDNELFTLKSFLDNFDLPQTVFVVSPGNCQTTPAVEEGQWLRLYKTVIPRVLLTPCKADDECEWDTHCDPSAKTPVTDHDTIEVPIDYPARYVVLSPPHDEQEPDAIYETINDLIKVSPPLFKANCSSCFSQQSFIGEIQKNNFEAGDTFKFLKIVRDGYFGKYLQCQHQDGRIMELPWSCKGDFSYVVDSNTTYTVEQLLEANRMPRYLWQADELVDHSNYQDSIVRVGIDSPSKVFTDDPFFNDDSIDMSESYFANQRNSFRSAKLSGRNIIYMDIPEIFVQVYHTSDPTDIVDADPTRNGESDVRWLIPLSSDMLVKCISIPDYEHPKNYKARRTLWEVASEHTRPLIFFPVLAQIVSYPDLPSEFATYLKPKSQIVVRRVEHIDKILARTEDRFFIIGPNLYKSFSALPRRFRNVSELSICKAGCELQVLEDVATDFPKPISLNKGDIIRIPNFQTVVYKFGGGDYKMECKVLRCEKLNSRGKYEKLKIPVDLEIDLIEMIANEDRERWFVSELFYRRPKLPLDVEAGDFYPTVSADTVLTLENFVRDTVVVVSNTKDSQTESTFSNQVCIEIPSRYKMVLDLKQDTVLPTDFTSPVERIALDAEELFEETYFYMETYHLRFQSMDCLRDSAQHHMSSRSVWRRDLNIVPQLSNMRRSLSTFSVNKANKLRKSFSRMRKKKYPSQGLIRSEVRRAESDFNIYENIRIDNLLTTPMLTTASISAPTPIPTTSTTTSTTTPATASNASTTPTGDYPSLSNRTSTTQPNVYITRTSSGQISDTESNPYEDVVIRTREQPAIPKKKPTSKFKNPFKFLKKFSKRS</sequence>
<evidence type="ECO:0000313" key="4">
    <source>
        <dbReference type="EMBL" id="CAI9725750.1"/>
    </source>
</evidence>
<gene>
    <name evidence="4" type="ORF">OCTVUL_1B028835</name>
</gene>
<dbReference type="Proteomes" id="UP001162480">
    <property type="component" value="Chromosome 7"/>
</dbReference>
<feature type="domain" description="CABIT" evidence="3">
    <location>
        <begin position="87"/>
        <end position="216"/>
    </location>
</feature>
<dbReference type="AlphaFoldDB" id="A0AA36F6C0"/>
<organism evidence="4 5">
    <name type="scientific">Octopus vulgaris</name>
    <name type="common">Common octopus</name>
    <dbReference type="NCBI Taxonomy" id="6645"/>
    <lineage>
        <taxon>Eukaryota</taxon>
        <taxon>Metazoa</taxon>
        <taxon>Spiralia</taxon>
        <taxon>Lophotrochozoa</taxon>
        <taxon>Mollusca</taxon>
        <taxon>Cephalopoda</taxon>
        <taxon>Coleoidea</taxon>
        <taxon>Octopodiformes</taxon>
        <taxon>Octopoda</taxon>
        <taxon>Incirrata</taxon>
        <taxon>Octopodidae</taxon>
        <taxon>Octopus</taxon>
    </lineage>
</organism>
<evidence type="ECO:0000259" key="3">
    <source>
        <dbReference type="Pfam" id="PF12736"/>
    </source>
</evidence>
<name>A0AA36F6C0_OCTVU</name>
<feature type="compositionally biased region" description="Low complexity" evidence="2">
    <location>
        <begin position="732"/>
        <end position="762"/>
    </location>
</feature>
<dbReference type="PANTHER" id="PTHR15215">
    <property type="entry name" value="CABIT DOMAIN-CONTAINING PROTEIN"/>
    <property type="match status" value="1"/>
</dbReference>
<dbReference type="GO" id="GO:0005737">
    <property type="term" value="C:cytoplasm"/>
    <property type="evidence" value="ECO:0007669"/>
    <property type="project" value="TreeGrafter"/>
</dbReference>
<evidence type="ECO:0000256" key="1">
    <source>
        <dbReference type="ARBA" id="ARBA00006414"/>
    </source>
</evidence>
<dbReference type="Pfam" id="PF12736">
    <property type="entry name" value="CABIT"/>
    <property type="match status" value="1"/>
</dbReference>
<evidence type="ECO:0000313" key="5">
    <source>
        <dbReference type="Proteomes" id="UP001162480"/>
    </source>
</evidence>
<dbReference type="PANTHER" id="PTHR15215:SF0">
    <property type="match status" value="1"/>
</dbReference>
<keyword evidence="5" id="KW-1185">Reference proteome</keyword>
<dbReference type="InterPro" id="IPR025946">
    <property type="entry name" value="CABIT_dom"/>
</dbReference>
<proteinExistence type="inferred from homology"/>
<comment type="similarity">
    <text evidence="1">Belongs to the themis family.</text>
</comment>
<protein>
    <recommendedName>
        <fullName evidence="3">CABIT domain-containing protein</fullName>
    </recommendedName>
</protein>
<dbReference type="EMBL" id="OX597820">
    <property type="protein sequence ID" value="CAI9725750.1"/>
    <property type="molecule type" value="Genomic_DNA"/>
</dbReference>
<evidence type="ECO:0000256" key="2">
    <source>
        <dbReference type="SAM" id="MobiDB-lite"/>
    </source>
</evidence>
<feature type="region of interest" description="Disordered" evidence="2">
    <location>
        <begin position="732"/>
        <end position="778"/>
    </location>
</feature>
<dbReference type="GO" id="GO:0050852">
    <property type="term" value="P:T cell receptor signaling pathway"/>
    <property type="evidence" value="ECO:0007669"/>
    <property type="project" value="TreeGrafter"/>
</dbReference>
<dbReference type="GO" id="GO:0005634">
    <property type="term" value="C:nucleus"/>
    <property type="evidence" value="ECO:0007669"/>
    <property type="project" value="TreeGrafter"/>
</dbReference>
<reference evidence="4" key="1">
    <citation type="submission" date="2023-08" db="EMBL/GenBank/DDBJ databases">
        <authorList>
            <person name="Alioto T."/>
            <person name="Alioto T."/>
            <person name="Gomez Garrido J."/>
        </authorList>
    </citation>
    <scope>NUCLEOTIDE SEQUENCE</scope>
</reference>
<accession>A0AA36F6C0</accession>
<feature type="compositionally biased region" description="Polar residues" evidence="2">
    <location>
        <begin position="767"/>
        <end position="778"/>
    </location>
</feature>
<dbReference type="InterPro" id="IPR039671">
    <property type="entry name" value="THEMIS"/>
</dbReference>